<accession>A0A0C9LPI0</accession>
<dbReference type="SMART" id="SM00220">
    <property type="entry name" value="S_TKc"/>
    <property type="match status" value="1"/>
</dbReference>
<feature type="domain" description="Protein kinase" evidence="12">
    <location>
        <begin position="1"/>
        <end position="322"/>
    </location>
</feature>
<evidence type="ECO:0000256" key="2">
    <source>
        <dbReference type="ARBA" id="ARBA00012438"/>
    </source>
</evidence>
<evidence type="ECO:0000256" key="11">
    <source>
        <dbReference type="SAM" id="MobiDB-lite"/>
    </source>
</evidence>
<dbReference type="EC" id="2.7.13.3" evidence="2"/>
<evidence type="ECO:0000313" key="15">
    <source>
        <dbReference type="EMBL" id="GAN00820.1"/>
    </source>
</evidence>
<dbReference type="Pfam" id="PF00069">
    <property type="entry name" value="Pkinase"/>
    <property type="match status" value="1"/>
</dbReference>
<keyword evidence="10" id="KW-0175">Coiled coil</keyword>
<dbReference type="SMART" id="SM00388">
    <property type="entry name" value="HisKA"/>
    <property type="match status" value="1"/>
</dbReference>
<reference evidence="15" key="1">
    <citation type="submission" date="2014-09" db="EMBL/GenBank/DDBJ databases">
        <title>Draft genome sequence of an oleaginous Mucoromycotina fungus Mucor ambiguus NBRC6742.</title>
        <authorList>
            <person name="Takeda I."/>
            <person name="Yamane N."/>
            <person name="Morita T."/>
            <person name="Tamano K."/>
            <person name="Machida M."/>
            <person name="Baker S."/>
            <person name="Koike H."/>
        </authorList>
    </citation>
    <scope>NUCLEOTIDE SEQUENCE</scope>
    <source>
        <strain evidence="15">NBRC 6742</strain>
    </source>
</reference>
<dbReference type="CDD" id="cd00082">
    <property type="entry name" value="HisKA"/>
    <property type="match status" value="1"/>
</dbReference>
<dbReference type="PROSITE" id="PS50110">
    <property type="entry name" value="RESPONSE_REGULATORY"/>
    <property type="match status" value="1"/>
</dbReference>
<evidence type="ECO:0000259" key="13">
    <source>
        <dbReference type="PROSITE" id="PS50109"/>
    </source>
</evidence>
<dbReference type="SMART" id="SM00387">
    <property type="entry name" value="HATPase_c"/>
    <property type="match status" value="1"/>
</dbReference>
<evidence type="ECO:0000256" key="7">
    <source>
        <dbReference type="ARBA" id="ARBA00022840"/>
    </source>
</evidence>
<dbReference type="InterPro" id="IPR041664">
    <property type="entry name" value="AAA_16"/>
</dbReference>
<evidence type="ECO:0000256" key="4">
    <source>
        <dbReference type="ARBA" id="ARBA00022679"/>
    </source>
</evidence>
<sequence>MKNLFNSADLEKAIQVTGYHFEKPILLEGVDNVAIAHGIRNRDKLPVVAKLSHQPLRLEREFHIVQRLYRQSSGKDLLCKPLDKVTLSQDGLIAFIYEDFCNNLLEKYQPSNTPEFLNQQNLATAAAVDHLPPIARAESFMSIQQFLDFAIQCCDCLEMIHKHQIVHGEIKLNAFLWPKGNAVKIWNFGSGSRSLEQSLTSEGWRKTVQRNGANNFLQMLIYMSPEQTGRTTFQPDHRTDLYSLGITFFVALAQSLPFAHSSPMEIVHNVLNKKLPSVHEVRPETPVVISMIIEKLTNKSPDERYTSAHGLREDLKECQKQLQHGNNILKPFPLGKFDIASIFTLPNNGCFGRTRELSLISTIIRRTAYMCGSNIRRRRSNNEITTAAAAAAVFTPLKLTTEEQSPAYKRVHNRNEGLNGKSSNKVHNNRKRPTEIIAIYGNTGVGKSTLVRNVQQFAREYGYIAIAKFDTRQPTPYGCILRCLSIFFKNILTEPASEIERFRRMLKEQLGAETISQLPTLLVDNVPELASFLDQPSLQRVLSNSSNASSGCECDIEGGEIKLRFHSAFIEIFQVMVNFKFVTLFLEDLHQADEASIELLDSLISAKLNFLVILTYRKNEVSGLITKLLHNENSIVSYIKIENLDQTALMELVRITMHRLEEIDLVLLTPLVEFIYNRTHGNPFYACQLLMTLEKKNLIYFTWEKTRWEYNLQEIDKALLLDMKEDNNGDMDIAFLVRRLEELPRDGRRFLKWASFVGNNFNYETVRNLMMENEDVDDTDDATEEEELSQEDSDDSADPETATAATRPSPKVVISGGKRKFDAINGLQSALQQGFIQTFNNDEFKFTHDRYSQAAMMLASPTSQDVFHLKIASHFMTKDNVDKFWVADHVKAALHLIKNKSVKSSYRKVLSQAGDKAFDSGAHKLAFSYYSAAQELLTTSQDPWVDGNDAKYAETLHLYTRLAEISWFMDYDLTRGYLTAILDHAQSAIDRAAAYRVQHRYRWSRTGSQESAPILLECLRELGVNDIQMNMTEHDQERLYAVTRKQVLKVGMNNILKLPICDSRLIRTRFSIMEELCLWAYWTNDMRAMLSVGSRFVLKTLKNGTTPTTGVGFVFFGIAVMQLFKAYEFAEQIGEIGVALCNNYGGNSESGRARYLYAAFLSSWKYPYHKSISMARLAMKQGLLGGDRIYATFAHSYIVIGSLLTGENMSDVLRDAKNCVEQANSLGETVGTSILATTIVRVILAVQGKTHLSPDTIFEDKDFNEAQFIQQAMQEHPDSDIQLYYYYAMKSITLSFFGFDTAATKLSSQHKHMSDSLPSARHTHLMFFFRCISLIRLMKCKEISMDNLEETEQSRARLATWAQHSHPANLQMFITCIDAELAGLNNQHLKAQKLYDQAIRQARQGNWPLEVAVMHELAGVFYLENDITSVACALIKESIATFRHIGLFGKANQLENKHKSLLKEFAKPEQTKEVSIQTETFQAIVKRESISDLTVPESCSVDMFNSQANSINNTSPEETLLTLDVVDLASILKSSQVISSEMNFELLMKQMLGIILENSGAESGVIIVKENTSFLIVGCGSQTDGCEIFSKPKLLSEEADSIITRISHYAIHAQESLFIVDVQKDSRFSDCTTQAKSCICTPIIHKTAIVGCIYIEGAVGSLTCRHEVVLRLLSQQIGISVTNALLFKSIQKVTYANVKMIENQKAALEEARKSKEAALHAMKLKADFLANMSHELRTPFSGFYGMISLLSETILDAEQQDIVHTAKESCEMLLKIIDDLLNFSKLEAGKVALDLGPLVVEEVIADTIEILSSLSARKGLELAYFVDPQVPDTVITDSSRLRQILTNLLGNAIKFTHHGGVVIKCHVDKDDPEFADSNEFVRLKFEVIDTGIGIRSEQQRQLFEPFSQVDGSTTRMYGGTGLGLSICLQLVRLMMGEIGVESYPEQGSNFWFTIVANKQPKRLQDASSLSKTTALKISLRKQTILLASQSDLNAKMIRSLLSDFAMKHTADMHQAVPKALQEHHPILILDIPTKPNNFIAHQLQSVDDDPECELHIILLYTPSTEGHKLAAEATNSASDRRGRLVKMAKPVRRAKLLSMLEQVLDQQQQRSSPLPQLPTPLGNRMTDYFGKEELLWYAQKPVLIAEDNMVAQKLLRKQLEKMGFQVESANNGEEAVKLWRERPPNYFCLGFFDHHMPKCDGVEATKRIRAFEQGTNSRLPIVALTADIQSSAKDICFDAGMDGYLTKPLIPKDLATTLRNLNLAIQKHYDTPASSTPSSPLSSV</sequence>
<dbReference type="CDD" id="cd17546">
    <property type="entry name" value="REC_hyHK_CKI1_RcsC-like"/>
    <property type="match status" value="1"/>
</dbReference>
<dbReference type="EMBL" id="DF836291">
    <property type="protein sequence ID" value="GAN00820.1"/>
    <property type="molecule type" value="Genomic_DNA"/>
</dbReference>
<keyword evidence="4" id="KW-0808">Transferase</keyword>
<dbReference type="Pfam" id="PF01590">
    <property type="entry name" value="GAF"/>
    <property type="match status" value="1"/>
</dbReference>
<dbReference type="PROSITE" id="PS50109">
    <property type="entry name" value="HIS_KIN"/>
    <property type="match status" value="1"/>
</dbReference>
<evidence type="ECO:0000256" key="10">
    <source>
        <dbReference type="SAM" id="Coils"/>
    </source>
</evidence>
<dbReference type="PANTHER" id="PTHR45339:SF5">
    <property type="entry name" value="HISTIDINE KINASE"/>
    <property type="match status" value="1"/>
</dbReference>
<dbReference type="GO" id="GO:0000155">
    <property type="term" value="F:phosphorelay sensor kinase activity"/>
    <property type="evidence" value="ECO:0007669"/>
    <property type="project" value="InterPro"/>
</dbReference>
<dbReference type="InterPro" id="IPR036097">
    <property type="entry name" value="HisK_dim/P_sf"/>
</dbReference>
<evidence type="ECO:0000256" key="6">
    <source>
        <dbReference type="ARBA" id="ARBA00022777"/>
    </source>
</evidence>
<feature type="domain" description="Histidine kinase" evidence="13">
    <location>
        <begin position="1731"/>
        <end position="1958"/>
    </location>
</feature>
<dbReference type="SUPFAM" id="SSF47384">
    <property type="entry name" value="Homodimeric domain of signal transducing histidine kinase"/>
    <property type="match status" value="1"/>
</dbReference>
<dbReference type="PANTHER" id="PTHR45339">
    <property type="entry name" value="HYBRID SIGNAL TRANSDUCTION HISTIDINE KINASE J"/>
    <property type="match status" value="1"/>
</dbReference>
<dbReference type="SUPFAM" id="SSF56112">
    <property type="entry name" value="Protein kinase-like (PK-like)"/>
    <property type="match status" value="1"/>
</dbReference>
<dbReference type="Pfam" id="PF02518">
    <property type="entry name" value="HATPase_c"/>
    <property type="match status" value="1"/>
</dbReference>
<proteinExistence type="predicted"/>
<dbReference type="InterPro" id="IPR001789">
    <property type="entry name" value="Sig_transdc_resp-reg_receiver"/>
</dbReference>
<dbReference type="Pfam" id="PF00072">
    <property type="entry name" value="Response_reg"/>
    <property type="match status" value="1"/>
</dbReference>
<keyword evidence="7" id="KW-0067">ATP-binding</keyword>
<dbReference type="STRING" id="91626.A0A0C9LPI0"/>
<keyword evidence="3 9" id="KW-0597">Phosphoprotein</keyword>
<keyword evidence="6 15" id="KW-0418">Kinase</keyword>
<dbReference type="InterPro" id="IPR003661">
    <property type="entry name" value="HisK_dim/P_dom"/>
</dbReference>
<dbReference type="InterPro" id="IPR027417">
    <property type="entry name" value="P-loop_NTPase"/>
</dbReference>
<dbReference type="SUPFAM" id="SSF55874">
    <property type="entry name" value="ATPase domain of HSP90 chaperone/DNA topoisomerase II/histidine kinase"/>
    <property type="match status" value="1"/>
</dbReference>
<dbReference type="GO" id="GO:0005524">
    <property type="term" value="F:ATP binding"/>
    <property type="evidence" value="ECO:0007669"/>
    <property type="project" value="UniProtKB-KW"/>
</dbReference>
<dbReference type="Pfam" id="PF00512">
    <property type="entry name" value="HisKA"/>
    <property type="match status" value="1"/>
</dbReference>
<dbReference type="SUPFAM" id="SSF52540">
    <property type="entry name" value="P-loop containing nucleoside triphosphate hydrolases"/>
    <property type="match status" value="1"/>
</dbReference>
<dbReference type="InterPro" id="IPR000719">
    <property type="entry name" value="Prot_kinase_dom"/>
</dbReference>
<dbReference type="Gene3D" id="1.10.287.130">
    <property type="match status" value="1"/>
</dbReference>
<dbReference type="CDD" id="cd16922">
    <property type="entry name" value="HATPase_EvgS-ArcB-TorS-like"/>
    <property type="match status" value="1"/>
</dbReference>
<keyword evidence="5" id="KW-0547">Nucleotide-binding</keyword>
<keyword evidence="16" id="KW-1185">Reference proteome</keyword>
<name>A0A0C9LPI0_9FUNG</name>
<dbReference type="SMART" id="SM00448">
    <property type="entry name" value="REC"/>
    <property type="match status" value="1"/>
</dbReference>
<dbReference type="SUPFAM" id="SSF52172">
    <property type="entry name" value="CheY-like"/>
    <property type="match status" value="1"/>
</dbReference>
<evidence type="ECO:0000259" key="14">
    <source>
        <dbReference type="PROSITE" id="PS50110"/>
    </source>
</evidence>
<evidence type="ECO:0000256" key="5">
    <source>
        <dbReference type="ARBA" id="ARBA00022741"/>
    </source>
</evidence>
<evidence type="ECO:0000313" key="16">
    <source>
        <dbReference type="Proteomes" id="UP000053815"/>
    </source>
</evidence>
<dbReference type="Gene3D" id="3.40.50.2300">
    <property type="match status" value="1"/>
</dbReference>
<feature type="modified residue" description="4-aspartylphosphate" evidence="9">
    <location>
        <position position="2193"/>
    </location>
</feature>
<dbReference type="InterPro" id="IPR004358">
    <property type="entry name" value="Sig_transdc_His_kin-like_C"/>
</dbReference>
<dbReference type="Gene3D" id="3.30.450.40">
    <property type="match status" value="1"/>
</dbReference>
<comment type="catalytic activity">
    <reaction evidence="1">
        <text>ATP + protein L-histidine = ADP + protein N-phospho-L-histidine.</text>
        <dbReference type="EC" id="2.7.13.3"/>
    </reaction>
</comment>
<evidence type="ECO:0000256" key="9">
    <source>
        <dbReference type="PROSITE-ProRule" id="PRU00169"/>
    </source>
</evidence>
<feature type="compositionally biased region" description="Acidic residues" evidence="11">
    <location>
        <begin position="776"/>
        <end position="798"/>
    </location>
</feature>
<dbReference type="Proteomes" id="UP000053815">
    <property type="component" value="Unassembled WGS sequence"/>
</dbReference>
<dbReference type="InterPro" id="IPR005467">
    <property type="entry name" value="His_kinase_dom"/>
</dbReference>
<dbReference type="InterPro" id="IPR029016">
    <property type="entry name" value="GAF-like_dom_sf"/>
</dbReference>
<feature type="region of interest" description="Disordered" evidence="11">
    <location>
        <begin position="776"/>
        <end position="811"/>
    </location>
</feature>
<dbReference type="PRINTS" id="PR00344">
    <property type="entry name" value="BCTRLSENSOR"/>
</dbReference>
<organism evidence="15">
    <name type="scientific">Mucor ambiguus</name>
    <dbReference type="NCBI Taxonomy" id="91626"/>
    <lineage>
        <taxon>Eukaryota</taxon>
        <taxon>Fungi</taxon>
        <taxon>Fungi incertae sedis</taxon>
        <taxon>Mucoromycota</taxon>
        <taxon>Mucoromycotina</taxon>
        <taxon>Mucoromycetes</taxon>
        <taxon>Mucorales</taxon>
        <taxon>Mucorineae</taxon>
        <taxon>Mucoraceae</taxon>
        <taxon>Mucor</taxon>
    </lineage>
</organism>
<dbReference type="InterPro" id="IPR011006">
    <property type="entry name" value="CheY-like_superfamily"/>
</dbReference>
<dbReference type="Gene3D" id="1.10.510.10">
    <property type="entry name" value="Transferase(Phosphotransferase) domain 1"/>
    <property type="match status" value="1"/>
</dbReference>
<dbReference type="SUPFAM" id="SSF55781">
    <property type="entry name" value="GAF domain-like"/>
    <property type="match status" value="1"/>
</dbReference>
<feature type="domain" description="Response regulatory" evidence="14">
    <location>
        <begin position="2141"/>
        <end position="2262"/>
    </location>
</feature>
<dbReference type="FunFam" id="3.30.565.10:FF:000010">
    <property type="entry name" value="Sensor histidine kinase RcsC"/>
    <property type="match status" value="1"/>
</dbReference>
<evidence type="ECO:0000256" key="8">
    <source>
        <dbReference type="ARBA" id="ARBA00023012"/>
    </source>
</evidence>
<dbReference type="FunFam" id="1.10.287.130:FF:000002">
    <property type="entry name" value="Two-component osmosensing histidine kinase"/>
    <property type="match status" value="1"/>
</dbReference>
<dbReference type="InterPro" id="IPR011009">
    <property type="entry name" value="Kinase-like_dom_sf"/>
</dbReference>
<dbReference type="InterPro" id="IPR036890">
    <property type="entry name" value="HATPase_C_sf"/>
</dbReference>
<keyword evidence="8" id="KW-0902">Two-component regulatory system</keyword>
<evidence type="ECO:0000259" key="12">
    <source>
        <dbReference type="PROSITE" id="PS50011"/>
    </source>
</evidence>
<dbReference type="Pfam" id="PF13191">
    <property type="entry name" value="AAA_16"/>
    <property type="match status" value="1"/>
</dbReference>
<dbReference type="InterPro" id="IPR003018">
    <property type="entry name" value="GAF"/>
</dbReference>
<evidence type="ECO:0000256" key="1">
    <source>
        <dbReference type="ARBA" id="ARBA00000085"/>
    </source>
</evidence>
<protein>
    <recommendedName>
        <fullName evidence="2">histidine kinase</fullName>
        <ecNumber evidence="2">2.7.13.3</ecNumber>
    </recommendedName>
</protein>
<gene>
    <name evidence="15" type="ORF">MAM1_0002c00244</name>
</gene>
<dbReference type="InterPro" id="IPR003594">
    <property type="entry name" value="HATPase_dom"/>
</dbReference>
<feature type="coiled-coil region" evidence="10">
    <location>
        <begin position="1698"/>
        <end position="1725"/>
    </location>
</feature>
<evidence type="ECO:0000256" key="3">
    <source>
        <dbReference type="ARBA" id="ARBA00022553"/>
    </source>
</evidence>
<dbReference type="Gene3D" id="3.30.565.10">
    <property type="entry name" value="Histidine kinase-like ATPase, C-terminal domain"/>
    <property type="match status" value="1"/>
</dbReference>
<dbReference type="OrthoDB" id="60033at2759"/>
<dbReference type="PROSITE" id="PS50011">
    <property type="entry name" value="PROTEIN_KINASE_DOM"/>
    <property type="match status" value="1"/>
</dbReference>